<evidence type="ECO:0000313" key="3">
    <source>
        <dbReference type="EMBL" id="CAI3934938.1"/>
    </source>
</evidence>
<accession>A0A9W4XHH5</accession>
<dbReference type="EMBL" id="CAMXCS010000001">
    <property type="protein sequence ID" value="CAI3925885.1"/>
    <property type="molecule type" value="Genomic_DNA"/>
</dbReference>
<comment type="caution">
    <text evidence="3">The sequence shown here is derived from an EMBL/GenBank/DDBJ whole genome shotgun (WGS) entry which is preliminary data.</text>
</comment>
<keyword evidence="1" id="KW-0472">Membrane</keyword>
<feature type="transmembrane region" description="Helical" evidence="1">
    <location>
        <begin position="147"/>
        <end position="165"/>
    </location>
</feature>
<evidence type="ECO:0000313" key="4">
    <source>
        <dbReference type="Proteomes" id="UP001154255"/>
    </source>
</evidence>
<dbReference type="RefSeq" id="WP_271788681.1">
    <property type="nucleotide sequence ID" value="NZ_CAMXCM010000001.1"/>
</dbReference>
<dbReference type="InterPro" id="IPR025238">
    <property type="entry name" value="DUF4184"/>
</dbReference>
<gene>
    <name evidence="2" type="ORF">R53529_LOCUS225</name>
    <name evidence="3" type="ORF">R53530_LOCUS876</name>
</gene>
<dbReference type="Pfam" id="PF13803">
    <property type="entry name" value="DUF4184"/>
    <property type="match status" value="1"/>
</dbReference>
<name>A0A9W4XHH5_9PROT</name>
<protein>
    <recommendedName>
        <fullName evidence="6">DUF4184 family protein</fullName>
    </recommendedName>
</protein>
<dbReference type="AlphaFoldDB" id="A0A9W4XHH5"/>
<proteinExistence type="predicted"/>
<evidence type="ECO:0000313" key="2">
    <source>
        <dbReference type="EMBL" id="CAI3925885.1"/>
    </source>
</evidence>
<organism evidence="3 4">
    <name type="scientific">Commensalibacter communis</name>
    <dbReference type="NCBI Taxonomy" id="2972786"/>
    <lineage>
        <taxon>Bacteria</taxon>
        <taxon>Pseudomonadati</taxon>
        <taxon>Pseudomonadota</taxon>
        <taxon>Alphaproteobacteria</taxon>
        <taxon>Acetobacterales</taxon>
        <taxon>Acetobacteraceae</taxon>
    </lineage>
</organism>
<feature type="transmembrane region" description="Helical" evidence="1">
    <location>
        <begin position="95"/>
        <end position="114"/>
    </location>
</feature>
<dbReference type="Proteomes" id="UP001154255">
    <property type="component" value="Unassembled WGS sequence"/>
</dbReference>
<keyword evidence="5" id="KW-1185">Reference proteome</keyword>
<feature type="transmembrane region" description="Helical" evidence="1">
    <location>
        <begin position="226"/>
        <end position="244"/>
    </location>
</feature>
<keyword evidence="1" id="KW-0812">Transmembrane</keyword>
<evidence type="ECO:0000256" key="1">
    <source>
        <dbReference type="SAM" id="Phobius"/>
    </source>
</evidence>
<evidence type="ECO:0000313" key="5">
    <source>
        <dbReference type="Proteomes" id="UP001154259"/>
    </source>
</evidence>
<dbReference type="EMBL" id="CAMXCM010000001">
    <property type="protein sequence ID" value="CAI3934938.1"/>
    <property type="molecule type" value="Genomic_DNA"/>
</dbReference>
<sequence length="249" mass="29111">MPWTFSHPAVVFPIKQSKIGKFLNLPALIIGSIFPDLFYSVGLFKLATKAHHIIGWFYTAFPLCVLLFIILSIFSTNLNKILPITIEPCKQWGRSNCLIIIFSLFIGAVTHIVWDGFTHETGNFVKNIHFLQYNLIETISNRQELRIYKFLQYAGSVLGLLYLCLKYTQYQKKLNPDEQKQNIIKLYQLCKLAILSIGISLPFAYFLTRQYKIFNINKFIFNELRIAELVFFAFIFIIALWIKYRKNET</sequence>
<reference evidence="3" key="1">
    <citation type="submission" date="2022-10" db="EMBL/GenBank/DDBJ databases">
        <authorList>
            <person name="Botero Cardona J."/>
        </authorList>
    </citation>
    <scope>NUCLEOTIDE SEQUENCE</scope>
    <source>
        <strain evidence="3">LMG 31819</strain>
        <strain evidence="2">R-53529</strain>
    </source>
</reference>
<evidence type="ECO:0008006" key="6">
    <source>
        <dbReference type="Google" id="ProtNLM"/>
    </source>
</evidence>
<feature type="transmembrane region" description="Helical" evidence="1">
    <location>
        <begin position="186"/>
        <end position="206"/>
    </location>
</feature>
<feature type="transmembrane region" description="Helical" evidence="1">
    <location>
        <begin position="53"/>
        <end position="74"/>
    </location>
</feature>
<feature type="transmembrane region" description="Helical" evidence="1">
    <location>
        <begin position="22"/>
        <end position="41"/>
    </location>
</feature>
<keyword evidence="1" id="KW-1133">Transmembrane helix</keyword>
<dbReference type="Proteomes" id="UP001154259">
    <property type="component" value="Unassembled WGS sequence"/>
</dbReference>